<reference evidence="1 2" key="2">
    <citation type="journal article" date="2013" name="Genome Biol. Evol.">
        <title>Genome sequencing of Giardia lamblia genotypes A2 and B isolates (DH and GS) and comparative analysis with the genomes of genotypes A1 and E (WB and Pig).</title>
        <authorList>
            <person name="Adam R.D."/>
            <person name="Dahlstrom E.W."/>
            <person name="Martens C.A."/>
            <person name="Bruno D.P."/>
            <person name="Barbian K.D."/>
            <person name="Ricklefs S.M."/>
            <person name="Hernandez M.M."/>
            <person name="Narla N.P."/>
            <person name="Patel R.B."/>
            <person name="Porcella S.F."/>
            <person name="Nash T.E."/>
        </authorList>
    </citation>
    <scope>NUCLEOTIDE SEQUENCE [LARGE SCALE GENOMIC DNA]</scope>
    <source>
        <strain evidence="1 2">DH</strain>
    </source>
</reference>
<protein>
    <submittedName>
        <fullName evidence="1">Uncharacterized protein</fullName>
    </submittedName>
</protein>
<accession>V6TC61</accession>
<dbReference type="VEuPathDB" id="GiardiaDB:GL50581_2723"/>
<dbReference type="Proteomes" id="UP000018320">
    <property type="component" value="Unassembled WGS sequence"/>
</dbReference>
<name>V6TC61_GIAIN</name>
<dbReference type="VEuPathDB" id="GiardiaDB:GL50803_00112076"/>
<dbReference type="VEuPathDB" id="GiardiaDB:QR46_0180"/>
<feature type="non-terminal residue" evidence="1">
    <location>
        <position position="1"/>
    </location>
</feature>
<sequence>VICYFKDTRSTSAISGLNKSATHRSLADPGRTSQRYPQTCKYIQTILEQVMRRFVAMPGVLSGLYEECIEGISNIKGRILKAVVIELINILQTGSTENVDRVRGGCSFYENNVMLLRCLRLLQTAINTLGAGTVFEILRGLVYPVTLLRGSGFINGVEKTQKPVAESDSPDKKPRRFNYLTEEDVKSVAKMVSKSENITGSFDASLLQKIDDSNARRRLLLQTQYGGRHHLNAIRQRRRRAEIYF</sequence>
<evidence type="ECO:0000313" key="2">
    <source>
        <dbReference type="Proteomes" id="UP000018320"/>
    </source>
</evidence>
<proteinExistence type="predicted"/>
<dbReference type="EMBL" id="AHGT01000059">
    <property type="protein sequence ID" value="ESU36017.1"/>
    <property type="molecule type" value="Genomic_DNA"/>
</dbReference>
<comment type="caution">
    <text evidence="1">The sequence shown here is derived from an EMBL/GenBank/DDBJ whole genome shotgun (WGS) entry which is preliminary data.</text>
</comment>
<dbReference type="VEuPathDB" id="GiardiaDB:DHA2_151894"/>
<gene>
    <name evidence="1" type="ORF">DHA2_151894</name>
</gene>
<dbReference type="AlphaFoldDB" id="V6TC61"/>
<evidence type="ECO:0000313" key="1">
    <source>
        <dbReference type="EMBL" id="ESU36017.1"/>
    </source>
</evidence>
<organism evidence="1 2">
    <name type="scientific">Giardia intestinalis</name>
    <name type="common">Giardia lamblia</name>
    <dbReference type="NCBI Taxonomy" id="5741"/>
    <lineage>
        <taxon>Eukaryota</taxon>
        <taxon>Metamonada</taxon>
        <taxon>Diplomonadida</taxon>
        <taxon>Hexamitidae</taxon>
        <taxon>Giardiinae</taxon>
        <taxon>Giardia</taxon>
    </lineage>
</organism>
<reference evidence="2" key="1">
    <citation type="submission" date="2012-02" db="EMBL/GenBank/DDBJ databases">
        <title>Genome sequencing of Giardia lamblia Genotypes A2 and B isolates (DH and GS) and comparative analysis with the genomes of Genotypes A1 and E (WB and Pig).</title>
        <authorList>
            <person name="Adam R."/>
            <person name="Dahlstrom E."/>
            <person name="Martens C."/>
            <person name="Bruno D."/>
            <person name="Barbian K."/>
            <person name="Porcella S.F."/>
            <person name="Nash T."/>
        </authorList>
    </citation>
    <scope>NUCLEOTIDE SEQUENCE</scope>
    <source>
        <strain evidence="2">DH</strain>
    </source>
</reference>